<gene>
    <name evidence="1" type="ORF">ACFS6H_14140</name>
</gene>
<dbReference type="EMBL" id="JBHUOZ010000003">
    <property type="protein sequence ID" value="MFD2920860.1"/>
    <property type="molecule type" value="Genomic_DNA"/>
</dbReference>
<evidence type="ECO:0008006" key="3">
    <source>
        <dbReference type="Google" id="ProtNLM"/>
    </source>
</evidence>
<sequence>MVSFTRLYIPVLLLFTVSCLKAQNRSSGYRQELSAGLQLPVSNFNETHLMGAGVQYAITNHRFGITAPKKHIGWVGSVGVDYYIGRKDKEAGHSFKNGNYLHSRLSGGIIVNPSVQTQVSLQAGPGWGIYQGTHAITLCSVLNGTYYINEQWCIAARLMMIKEKGAQILWTPGISLCRTL</sequence>
<comment type="caution">
    <text evidence="1">The sequence shown here is derived from an EMBL/GenBank/DDBJ whole genome shotgun (WGS) entry which is preliminary data.</text>
</comment>
<proteinExistence type="predicted"/>
<dbReference type="Proteomes" id="UP001597511">
    <property type="component" value="Unassembled WGS sequence"/>
</dbReference>
<dbReference type="RefSeq" id="WP_386100035.1">
    <property type="nucleotide sequence ID" value="NZ_JBHUOZ010000003.1"/>
</dbReference>
<evidence type="ECO:0000313" key="2">
    <source>
        <dbReference type="Proteomes" id="UP001597511"/>
    </source>
</evidence>
<accession>A0ABW6A8P3</accession>
<organism evidence="1 2">
    <name type="scientific">Terrimonas rubra</name>
    <dbReference type="NCBI Taxonomy" id="1035890"/>
    <lineage>
        <taxon>Bacteria</taxon>
        <taxon>Pseudomonadati</taxon>
        <taxon>Bacteroidota</taxon>
        <taxon>Chitinophagia</taxon>
        <taxon>Chitinophagales</taxon>
        <taxon>Chitinophagaceae</taxon>
        <taxon>Terrimonas</taxon>
    </lineage>
</organism>
<dbReference type="PROSITE" id="PS51257">
    <property type="entry name" value="PROKAR_LIPOPROTEIN"/>
    <property type="match status" value="1"/>
</dbReference>
<name>A0ABW6A8P3_9BACT</name>
<protein>
    <recommendedName>
        <fullName evidence="3">Outer membrane protein beta-barrel domain-containing protein</fullName>
    </recommendedName>
</protein>
<reference evidence="2" key="1">
    <citation type="journal article" date="2019" name="Int. J. Syst. Evol. Microbiol.">
        <title>The Global Catalogue of Microorganisms (GCM) 10K type strain sequencing project: providing services to taxonomists for standard genome sequencing and annotation.</title>
        <authorList>
            <consortium name="The Broad Institute Genomics Platform"/>
            <consortium name="The Broad Institute Genome Sequencing Center for Infectious Disease"/>
            <person name="Wu L."/>
            <person name="Ma J."/>
        </authorList>
    </citation>
    <scope>NUCLEOTIDE SEQUENCE [LARGE SCALE GENOMIC DNA]</scope>
    <source>
        <strain evidence="2">KCTC 23299</strain>
    </source>
</reference>
<evidence type="ECO:0000313" key="1">
    <source>
        <dbReference type="EMBL" id="MFD2920860.1"/>
    </source>
</evidence>
<keyword evidence="2" id="KW-1185">Reference proteome</keyword>